<organism evidence="2 3">
    <name type="scientific">Halomonas citrativorans</name>
    <dbReference type="NCBI Taxonomy" id="2742612"/>
    <lineage>
        <taxon>Bacteria</taxon>
        <taxon>Pseudomonadati</taxon>
        <taxon>Pseudomonadota</taxon>
        <taxon>Gammaproteobacteria</taxon>
        <taxon>Oceanospirillales</taxon>
        <taxon>Halomonadaceae</taxon>
        <taxon>Halomonas</taxon>
    </lineage>
</organism>
<proteinExistence type="predicted"/>
<feature type="transmembrane region" description="Helical" evidence="1">
    <location>
        <begin position="21"/>
        <end position="37"/>
    </location>
</feature>
<evidence type="ECO:0000313" key="2">
    <source>
        <dbReference type="EMBL" id="SJN14341.1"/>
    </source>
</evidence>
<keyword evidence="1" id="KW-0812">Transmembrane</keyword>
<evidence type="ECO:0000256" key="1">
    <source>
        <dbReference type="SAM" id="Phobius"/>
    </source>
</evidence>
<name>A0A1R4I386_9GAMM</name>
<dbReference type="RefSeq" id="WP_254908630.1">
    <property type="nucleotide sequence ID" value="NZ_FUKM01000057.1"/>
</dbReference>
<accession>A0A1R4I386</accession>
<sequence>MARSTANANSLNTPFQQTIKRLAWVSFALLTVLTVGTKPAQIVFGLMFACWFITMWVSNTATAVIRVPIGVSIIALVNSLGKYAGPSNAALVDRTVVLCAQYQRPIASWQQAREMPRL</sequence>
<dbReference type="AlphaFoldDB" id="A0A1R4I386"/>
<keyword evidence="1" id="KW-1133">Transmembrane helix</keyword>
<keyword evidence="1" id="KW-0472">Membrane</keyword>
<dbReference type="Proteomes" id="UP000196331">
    <property type="component" value="Unassembled WGS sequence"/>
</dbReference>
<comment type="caution">
    <text evidence="2">The sequence shown here is derived from an EMBL/GenBank/DDBJ whole genome shotgun (WGS) entry which is preliminary data.</text>
</comment>
<dbReference type="EMBL" id="FUKM01000057">
    <property type="protein sequence ID" value="SJN14341.1"/>
    <property type="molecule type" value="Genomic_DNA"/>
</dbReference>
<protein>
    <submittedName>
        <fullName evidence="2">Di-and tricarboxylate transporter</fullName>
    </submittedName>
</protein>
<evidence type="ECO:0000313" key="3">
    <source>
        <dbReference type="Proteomes" id="UP000196331"/>
    </source>
</evidence>
<gene>
    <name evidence="2" type="ORF">CZ787_14660</name>
</gene>
<reference evidence="2 3" key="1">
    <citation type="submission" date="2017-02" db="EMBL/GenBank/DDBJ databases">
        <authorList>
            <person name="Dridi B."/>
        </authorList>
    </citation>
    <scope>NUCLEOTIDE SEQUENCE [LARGE SCALE GENOMIC DNA]</scope>
    <source>
        <strain evidence="2 3">JB380</strain>
    </source>
</reference>